<comment type="caution">
    <text evidence="5">The sequence shown here is derived from an EMBL/GenBank/DDBJ whole genome shotgun (WGS) entry which is preliminary data.</text>
</comment>
<feature type="domain" description="Beta-ketoacyl-[acyl-carrier-protein] synthase III C-terminal" evidence="4">
    <location>
        <begin position="276"/>
        <end position="352"/>
    </location>
</feature>
<organism evidence="5 6">
    <name type="scientific">Luteimonas galliterrae</name>
    <dbReference type="NCBI Taxonomy" id="2940486"/>
    <lineage>
        <taxon>Bacteria</taxon>
        <taxon>Pseudomonadati</taxon>
        <taxon>Pseudomonadota</taxon>
        <taxon>Gammaproteobacteria</taxon>
        <taxon>Lysobacterales</taxon>
        <taxon>Lysobacteraceae</taxon>
        <taxon>Luteimonas</taxon>
    </lineage>
</organism>
<accession>A0ABT0MFR3</accession>
<dbReference type="Pfam" id="PF14518">
    <property type="entry name" value="Haem_oxygenas_2"/>
    <property type="match status" value="1"/>
</dbReference>
<dbReference type="EMBL" id="JAMBEP010000001">
    <property type="protein sequence ID" value="MCL1633722.1"/>
    <property type="molecule type" value="Genomic_DNA"/>
</dbReference>
<evidence type="ECO:0000313" key="6">
    <source>
        <dbReference type="Proteomes" id="UP001431217"/>
    </source>
</evidence>
<dbReference type="Pfam" id="PF08541">
    <property type="entry name" value="ACP_syn_III_C"/>
    <property type="match status" value="1"/>
</dbReference>
<dbReference type="CDD" id="cd00827">
    <property type="entry name" value="init_cond_enzymes"/>
    <property type="match status" value="1"/>
</dbReference>
<keyword evidence="2" id="KW-0012">Acyltransferase</keyword>
<dbReference type="Gene3D" id="3.40.47.10">
    <property type="match status" value="2"/>
</dbReference>
<dbReference type="PANTHER" id="PTHR34069">
    <property type="entry name" value="3-OXOACYL-[ACYL-CARRIER-PROTEIN] SYNTHASE 3"/>
    <property type="match status" value="1"/>
</dbReference>
<protein>
    <submittedName>
        <fullName evidence="5">Iron-containing redox enzyme family protein</fullName>
    </submittedName>
</protein>
<dbReference type="PANTHER" id="PTHR34069:SF3">
    <property type="entry name" value="ACYL-COA:ACYL-COA ALKYLTRANSFERASE"/>
    <property type="match status" value="1"/>
</dbReference>
<name>A0ABT0MFR3_9GAMM</name>
<evidence type="ECO:0000256" key="1">
    <source>
        <dbReference type="ARBA" id="ARBA00022679"/>
    </source>
</evidence>
<dbReference type="Gene3D" id="1.20.910.10">
    <property type="entry name" value="Heme oxygenase-like"/>
    <property type="match status" value="1"/>
</dbReference>
<reference evidence="5 6" key="1">
    <citation type="submission" date="2022-05" db="EMBL/GenBank/DDBJ databases">
        <title>Luteimonas sp. SX5, whole genome shotgun sequencing project.</title>
        <authorList>
            <person name="Zhao G."/>
            <person name="Shen L."/>
        </authorList>
    </citation>
    <scope>NUCLEOTIDE SEQUENCE [LARGE SCALE GENOMIC DNA]</scope>
    <source>
        <strain evidence="5 6">SX5</strain>
    </source>
</reference>
<evidence type="ECO:0000256" key="3">
    <source>
        <dbReference type="SAM" id="MobiDB-lite"/>
    </source>
</evidence>
<evidence type="ECO:0000313" key="5">
    <source>
        <dbReference type="EMBL" id="MCL1633722.1"/>
    </source>
</evidence>
<dbReference type="RefSeq" id="WP_249471259.1">
    <property type="nucleotide sequence ID" value="NZ_JAMBEP010000001.1"/>
</dbReference>
<keyword evidence="6" id="KW-1185">Reference proteome</keyword>
<dbReference type="InterPro" id="IPR013747">
    <property type="entry name" value="ACP_syn_III_C"/>
</dbReference>
<proteinExistence type="predicted"/>
<keyword evidence="1" id="KW-0808">Transferase</keyword>
<feature type="region of interest" description="Disordered" evidence="3">
    <location>
        <begin position="378"/>
        <end position="401"/>
    </location>
</feature>
<gene>
    <name evidence="5" type="ORF">M2650_03565</name>
</gene>
<sequence length="626" mass="68689">MRFDNVYITSTGAYFPGDPVGNDDIDRYIAPINALSPRIKRRILGENGIQTRHYALDEQGRSTHTCAALAANAVRACLGDDAQAALREIDLLAAASSSGDLILPGFANMLQAELRAPAMTTASHHGVCASGMAALQHAALALQHGQHRNAVVAAAEFPSRLFKRSRFAPGGYNADFDAHFLRWMLSDGAGAWRLSTRPGAGIALKLERLHLKSFSGELPLCMQAGQAPDGSLWGDHEDFTAADAAGAMLLRQDIRLLPQLFDVATHEYVKLAQAGAIDPAAVDHFLCHYSSERFAPVVKQCLQLAQLDIPEDKWYSNLKFRGNLGSASIFTMLDDFLRERRPQPGQNILLFVPESGRFTVAFALLKVVDADAPATQTAATTRAIEPPSPSPVPLPAPPHAADDRQLPEVARLLRELALVWHDYRSRVWKTPLVGKILDGSVGKADYVGWMEQWVPQVRQGSLWMRKAADHLTPKYAVLRDTVRHHADDEQFDYDVLFEDYRNAGGKVASLDELKRNPGGEALNAYLHARAAQPDALGLLGAMYVIEGTGQRIVPALLPLLRQRLGWLGRSFNFLAYHGENDVAHLQRWLAAVETALAIGGRDIADDIVDDARHVAALYARQLEMIR</sequence>
<dbReference type="InterPro" id="IPR016084">
    <property type="entry name" value="Haem_Oase-like_multi-hlx"/>
</dbReference>
<evidence type="ECO:0000259" key="4">
    <source>
        <dbReference type="Pfam" id="PF08541"/>
    </source>
</evidence>
<evidence type="ECO:0000256" key="2">
    <source>
        <dbReference type="ARBA" id="ARBA00023315"/>
    </source>
</evidence>
<dbReference type="SUPFAM" id="SSF53901">
    <property type="entry name" value="Thiolase-like"/>
    <property type="match status" value="1"/>
</dbReference>
<dbReference type="SUPFAM" id="SSF48613">
    <property type="entry name" value="Heme oxygenase-like"/>
    <property type="match status" value="1"/>
</dbReference>
<feature type="compositionally biased region" description="Pro residues" evidence="3">
    <location>
        <begin position="386"/>
        <end position="398"/>
    </location>
</feature>
<dbReference type="InterPro" id="IPR016039">
    <property type="entry name" value="Thiolase-like"/>
</dbReference>
<dbReference type="Proteomes" id="UP001431217">
    <property type="component" value="Unassembled WGS sequence"/>
</dbReference>